<dbReference type="PANTHER" id="PTHR35176:SF6">
    <property type="entry name" value="HEME OXYGENASE HI_0854-RELATED"/>
    <property type="match status" value="1"/>
</dbReference>
<feature type="domain" description="Pyridoxamine 5'-phosphate oxidase N-terminal" evidence="2">
    <location>
        <begin position="21"/>
        <end position="134"/>
    </location>
</feature>
<reference evidence="3 4" key="1">
    <citation type="submission" date="2018-07" db="EMBL/GenBank/DDBJ databases">
        <title>Draft genome of the type strain Streptomyces armeniacus ATCC 15676.</title>
        <authorList>
            <person name="Labana P."/>
            <person name="Gosse J.T."/>
            <person name="Boddy C.N."/>
        </authorList>
    </citation>
    <scope>NUCLEOTIDE SEQUENCE [LARGE SCALE GENOMIC DNA]</scope>
    <source>
        <strain evidence="3 4">ATCC 15676</strain>
    </source>
</reference>
<dbReference type="InterPro" id="IPR052019">
    <property type="entry name" value="F420H2_bilvrd_red/Heme_oxyg"/>
</dbReference>
<dbReference type="Pfam" id="PF01243">
    <property type="entry name" value="PNPOx_N"/>
    <property type="match status" value="1"/>
</dbReference>
<name>A0A345XPY0_9ACTN</name>
<accession>A0A345XPY0</accession>
<evidence type="ECO:0000256" key="1">
    <source>
        <dbReference type="ARBA" id="ARBA00023002"/>
    </source>
</evidence>
<dbReference type="GO" id="GO:0070967">
    <property type="term" value="F:coenzyme F420 binding"/>
    <property type="evidence" value="ECO:0007669"/>
    <property type="project" value="TreeGrafter"/>
</dbReference>
<organism evidence="3 4">
    <name type="scientific">Streptomyces armeniacus</name>
    <dbReference type="NCBI Taxonomy" id="83291"/>
    <lineage>
        <taxon>Bacteria</taxon>
        <taxon>Bacillati</taxon>
        <taxon>Actinomycetota</taxon>
        <taxon>Actinomycetes</taxon>
        <taxon>Kitasatosporales</taxon>
        <taxon>Streptomycetaceae</taxon>
        <taxon>Streptomyces</taxon>
    </lineage>
</organism>
<dbReference type="GO" id="GO:0016627">
    <property type="term" value="F:oxidoreductase activity, acting on the CH-CH group of donors"/>
    <property type="evidence" value="ECO:0007669"/>
    <property type="project" value="TreeGrafter"/>
</dbReference>
<keyword evidence="4" id="KW-1185">Reference proteome</keyword>
<dbReference type="InterPro" id="IPR012349">
    <property type="entry name" value="Split_barrel_FMN-bd"/>
</dbReference>
<evidence type="ECO:0000313" key="4">
    <source>
        <dbReference type="Proteomes" id="UP000254425"/>
    </source>
</evidence>
<dbReference type="AlphaFoldDB" id="A0A345XPY0"/>
<dbReference type="EMBL" id="CP031320">
    <property type="protein sequence ID" value="AXK33696.1"/>
    <property type="molecule type" value="Genomic_DNA"/>
</dbReference>
<dbReference type="InterPro" id="IPR011576">
    <property type="entry name" value="Pyridox_Oxase_N"/>
</dbReference>
<evidence type="ECO:0000259" key="2">
    <source>
        <dbReference type="Pfam" id="PF01243"/>
    </source>
</evidence>
<gene>
    <name evidence="3" type="ORF">DVA86_14555</name>
</gene>
<dbReference type="GO" id="GO:0005829">
    <property type="term" value="C:cytosol"/>
    <property type="evidence" value="ECO:0007669"/>
    <property type="project" value="TreeGrafter"/>
</dbReference>
<protein>
    <submittedName>
        <fullName evidence="3">Pyridoxamine 5'-phosphate oxidase</fullName>
    </submittedName>
</protein>
<dbReference type="RefSeq" id="WP_208878705.1">
    <property type="nucleotide sequence ID" value="NZ_CP031320.1"/>
</dbReference>
<sequence>MANTTSAPRTGAERKRDLLARLDTEHDVWVASAGLDGTPCLVPLSLHWDGAVVWLSTRADNPTGRNLRENGVVRLSLASTEAVVMVDGTVETFSLEEADTETADAFAARCGWDPRKARRGEYVWFRVTPTAVQAFQGRHEMPGRHLMTDGEWHV</sequence>
<dbReference type="SUPFAM" id="SSF50475">
    <property type="entry name" value="FMN-binding split barrel"/>
    <property type="match status" value="1"/>
</dbReference>
<dbReference type="Proteomes" id="UP000254425">
    <property type="component" value="Chromosome"/>
</dbReference>
<proteinExistence type="predicted"/>
<dbReference type="KEGG" id="sarm:DVA86_14555"/>
<evidence type="ECO:0000313" key="3">
    <source>
        <dbReference type="EMBL" id="AXK33696.1"/>
    </source>
</evidence>
<keyword evidence="1" id="KW-0560">Oxidoreductase</keyword>
<dbReference type="Gene3D" id="2.30.110.10">
    <property type="entry name" value="Electron Transport, Fmn-binding Protein, Chain A"/>
    <property type="match status" value="1"/>
</dbReference>
<dbReference type="PANTHER" id="PTHR35176">
    <property type="entry name" value="HEME OXYGENASE HI_0854-RELATED"/>
    <property type="match status" value="1"/>
</dbReference>